<name>A0AAV4CVW7_9GAST</name>
<protein>
    <submittedName>
        <fullName evidence="2">Non-ltr RNAse hi domain of reverse transcriptases</fullName>
    </submittedName>
</protein>
<proteinExistence type="predicted"/>
<keyword evidence="3" id="KW-1185">Reference proteome</keyword>
<dbReference type="GO" id="GO:0003964">
    <property type="term" value="F:RNA-directed DNA polymerase activity"/>
    <property type="evidence" value="ECO:0007669"/>
    <property type="project" value="UniProtKB-KW"/>
</dbReference>
<evidence type="ECO:0000256" key="1">
    <source>
        <dbReference type="SAM" id="MobiDB-lite"/>
    </source>
</evidence>
<reference evidence="2 3" key="1">
    <citation type="journal article" date="2021" name="Elife">
        <title>Chloroplast acquisition without the gene transfer in kleptoplastic sea slugs, Plakobranchus ocellatus.</title>
        <authorList>
            <person name="Maeda T."/>
            <person name="Takahashi S."/>
            <person name="Yoshida T."/>
            <person name="Shimamura S."/>
            <person name="Takaki Y."/>
            <person name="Nagai Y."/>
            <person name="Toyoda A."/>
            <person name="Suzuki Y."/>
            <person name="Arimoto A."/>
            <person name="Ishii H."/>
            <person name="Satoh N."/>
            <person name="Nishiyama T."/>
            <person name="Hasebe M."/>
            <person name="Maruyama T."/>
            <person name="Minagawa J."/>
            <person name="Obokata J."/>
            <person name="Shigenobu S."/>
        </authorList>
    </citation>
    <scope>NUCLEOTIDE SEQUENCE [LARGE SCALE GENOMIC DNA]</scope>
</reference>
<dbReference type="AlphaFoldDB" id="A0AAV4CVW7"/>
<sequence length="184" mass="20762">MLDGSMSRHKQCGPTGGNQYRAPGSKTKKGHAHTGQELFIINPQNPTRKTFRDPITQASNSHIENTPNSTHSATWTTHELAKKLQISEENILKRGIEHAPWLLENIEVDTSLQNRLSKKTDNQDRLRALELINERFNNYQKIFTDGSRKAEAVSIGIFSHDMKINTNKRITNNSSITTAEMVAI</sequence>
<dbReference type="EMBL" id="BLXT01007005">
    <property type="protein sequence ID" value="GFO35836.1"/>
    <property type="molecule type" value="Genomic_DNA"/>
</dbReference>
<accession>A0AAV4CVW7</accession>
<comment type="caution">
    <text evidence="2">The sequence shown here is derived from an EMBL/GenBank/DDBJ whole genome shotgun (WGS) entry which is preliminary data.</text>
</comment>
<gene>
    <name evidence="2" type="ORF">PoB_006234100</name>
</gene>
<dbReference type="Proteomes" id="UP000735302">
    <property type="component" value="Unassembled WGS sequence"/>
</dbReference>
<evidence type="ECO:0000313" key="3">
    <source>
        <dbReference type="Proteomes" id="UP000735302"/>
    </source>
</evidence>
<keyword evidence="2" id="KW-0695">RNA-directed DNA polymerase</keyword>
<keyword evidence="2" id="KW-0808">Transferase</keyword>
<evidence type="ECO:0000313" key="2">
    <source>
        <dbReference type="EMBL" id="GFO35836.1"/>
    </source>
</evidence>
<feature type="region of interest" description="Disordered" evidence="1">
    <location>
        <begin position="1"/>
        <end position="32"/>
    </location>
</feature>
<keyword evidence="2" id="KW-0548">Nucleotidyltransferase</keyword>
<organism evidence="2 3">
    <name type="scientific">Plakobranchus ocellatus</name>
    <dbReference type="NCBI Taxonomy" id="259542"/>
    <lineage>
        <taxon>Eukaryota</taxon>
        <taxon>Metazoa</taxon>
        <taxon>Spiralia</taxon>
        <taxon>Lophotrochozoa</taxon>
        <taxon>Mollusca</taxon>
        <taxon>Gastropoda</taxon>
        <taxon>Heterobranchia</taxon>
        <taxon>Euthyneura</taxon>
        <taxon>Panpulmonata</taxon>
        <taxon>Sacoglossa</taxon>
        <taxon>Placobranchoidea</taxon>
        <taxon>Plakobranchidae</taxon>
        <taxon>Plakobranchus</taxon>
    </lineage>
</organism>